<reference evidence="3 4" key="1">
    <citation type="submission" date="2016-03" db="EMBL/GenBank/DDBJ databases">
        <authorList>
            <person name="Ploux O."/>
        </authorList>
    </citation>
    <scope>NUCLEOTIDE SEQUENCE [LARGE SCALE GENOMIC DNA]</scope>
    <source>
        <strain evidence="3 4">UAMH 11012</strain>
    </source>
</reference>
<evidence type="ECO:0000256" key="1">
    <source>
        <dbReference type="SAM" id="MobiDB-lite"/>
    </source>
</evidence>
<keyword evidence="4" id="KW-1185">Reference proteome</keyword>
<evidence type="ECO:0000313" key="4">
    <source>
        <dbReference type="Proteomes" id="UP000184330"/>
    </source>
</evidence>
<proteinExistence type="predicted"/>
<accession>A0A1L7XQZ6</accession>
<gene>
    <name evidence="3" type="ORF">PAC_17328</name>
</gene>
<name>A0A1L7XQZ6_9HELO</name>
<feature type="signal peptide" evidence="2">
    <location>
        <begin position="1"/>
        <end position="18"/>
    </location>
</feature>
<evidence type="ECO:0000313" key="3">
    <source>
        <dbReference type="EMBL" id="CZR67429.1"/>
    </source>
</evidence>
<dbReference type="OrthoDB" id="10532791at2759"/>
<evidence type="ECO:0000256" key="2">
    <source>
        <dbReference type="SAM" id="SignalP"/>
    </source>
</evidence>
<feature type="chain" id="PRO_5012250771" evidence="2">
    <location>
        <begin position="19"/>
        <end position="204"/>
    </location>
</feature>
<protein>
    <submittedName>
        <fullName evidence="3">Uncharacterized protein</fullName>
    </submittedName>
</protein>
<feature type="region of interest" description="Disordered" evidence="1">
    <location>
        <begin position="130"/>
        <end position="151"/>
    </location>
</feature>
<sequence length="204" mass="22886">MLLPFLLNICLTVIYIKALPSPDVNIILQVSEEKPQSFSKYPTVEILEKYGAHITGCCEGVAWCKHYDFCYYGICYDLPWWTILEADQSNHVSSSSTVPHILTYGPYCGWRESCMAGTCYFAGYGDGWPEDQPDEEPEPEPEEPEDDCDPEFGDDCPCTTNKDCHPEDTCVNGLCFSAAFRGGDDVSIAKGKSKRPLKELRPKQ</sequence>
<organism evidence="3 4">
    <name type="scientific">Phialocephala subalpina</name>
    <dbReference type="NCBI Taxonomy" id="576137"/>
    <lineage>
        <taxon>Eukaryota</taxon>
        <taxon>Fungi</taxon>
        <taxon>Dikarya</taxon>
        <taxon>Ascomycota</taxon>
        <taxon>Pezizomycotina</taxon>
        <taxon>Leotiomycetes</taxon>
        <taxon>Helotiales</taxon>
        <taxon>Mollisiaceae</taxon>
        <taxon>Phialocephala</taxon>
        <taxon>Phialocephala fortinii species complex</taxon>
    </lineage>
</organism>
<dbReference type="Proteomes" id="UP000184330">
    <property type="component" value="Unassembled WGS sequence"/>
</dbReference>
<dbReference type="AlphaFoldDB" id="A0A1L7XQZ6"/>
<keyword evidence="2" id="KW-0732">Signal</keyword>
<dbReference type="EMBL" id="FJOG01000044">
    <property type="protein sequence ID" value="CZR67429.1"/>
    <property type="molecule type" value="Genomic_DNA"/>
</dbReference>